<feature type="domain" description="CMP/dCMP-type deaminase" evidence="2">
    <location>
        <begin position="1"/>
        <end position="156"/>
    </location>
</feature>
<gene>
    <name evidence="3" type="ORF">D3M95_03425</name>
</gene>
<reference evidence="3 4" key="1">
    <citation type="submission" date="2018-09" db="EMBL/GenBank/DDBJ databases">
        <title>Optimization and identification of Corynebacterium falsenii FN1-14 from fish paste.</title>
        <authorList>
            <person name="Daroonpunt R."/>
            <person name="Tanasupawat S."/>
        </authorList>
    </citation>
    <scope>NUCLEOTIDE SEQUENCE [LARGE SCALE GENOMIC DNA]</scope>
    <source>
        <strain evidence="3 4">FN1-14</strain>
    </source>
</reference>
<name>A0A418Q829_9CORY</name>
<dbReference type="PANTHER" id="PTHR11644">
    <property type="entry name" value="CYTIDINE DEAMINASE"/>
    <property type="match status" value="1"/>
</dbReference>
<dbReference type="NCBIfam" id="NF004064">
    <property type="entry name" value="PRK05578.1"/>
    <property type="match status" value="1"/>
</dbReference>
<dbReference type="GO" id="GO:0055086">
    <property type="term" value="P:nucleobase-containing small molecule metabolic process"/>
    <property type="evidence" value="ECO:0007669"/>
    <property type="project" value="UniProtKB-ARBA"/>
</dbReference>
<dbReference type="PROSITE" id="PS51747">
    <property type="entry name" value="CYT_DCMP_DEAMINASES_2"/>
    <property type="match status" value="1"/>
</dbReference>
<dbReference type="Gene3D" id="3.40.140.10">
    <property type="entry name" value="Cytidine Deaminase, domain 2"/>
    <property type="match status" value="1"/>
</dbReference>
<protein>
    <submittedName>
        <fullName evidence="3">Cytidine deaminase</fullName>
        <ecNumber evidence="3">3.5.4.5</ecNumber>
    </submittedName>
</protein>
<dbReference type="Pfam" id="PF00383">
    <property type="entry name" value="dCMP_cyt_deam_1"/>
    <property type="match status" value="1"/>
</dbReference>
<evidence type="ECO:0000256" key="1">
    <source>
        <dbReference type="ARBA" id="ARBA00006576"/>
    </source>
</evidence>
<dbReference type="GO" id="GO:0072527">
    <property type="term" value="P:pyrimidine-containing compound metabolic process"/>
    <property type="evidence" value="ECO:0007669"/>
    <property type="project" value="UniProtKB-ARBA"/>
</dbReference>
<dbReference type="OrthoDB" id="9795347at2"/>
<comment type="similarity">
    <text evidence="1">Belongs to the cytidine and deoxycytidylate deaminase family.</text>
</comment>
<dbReference type="PANTHER" id="PTHR11644:SF2">
    <property type="entry name" value="CYTIDINE DEAMINASE"/>
    <property type="match status" value="1"/>
</dbReference>
<comment type="caution">
    <text evidence="3">The sequence shown here is derived from an EMBL/GenBank/DDBJ whole genome shotgun (WGS) entry which is preliminary data.</text>
</comment>
<sequence length="158" mass="15973">MSPEALLDKAREAAASAYAPYSSFPVGCALLLDDGRVITGCNVENASYGLTLCAERGAVSRMIIDGGREPASSDAAGAGPADAGAAGAAGAGGAGRPRIVAAAIAGLKAAPCYPCGACRQVLHEFDCERIVVENNETKKPVVIDFAEILPHAFGPNDL</sequence>
<dbReference type="InterPro" id="IPR016193">
    <property type="entry name" value="Cytidine_deaminase-like"/>
</dbReference>
<dbReference type="CDD" id="cd01283">
    <property type="entry name" value="cytidine_deaminase"/>
    <property type="match status" value="1"/>
</dbReference>
<dbReference type="Proteomes" id="UP000285278">
    <property type="component" value="Unassembled WGS sequence"/>
</dbReference>
<keyword evidence="3" id="KW-0378">Hydrolase</keyword>
<dbReference type="GO" id="GO:0008270">
    <property type="term" value="F:zinc ion binding"/>
    <property type="evidence" value="ECO:0007669"/>
    <property type="project" value="TreeGrafter"/>
</dbReference>
<dbReference type="GO" id="GO:0004126">
    <property type="term" value="F:cytidine deaminase activity"/>
    <property type="evidence" value="ECO:0007669"/>
    <property type="project" value="UniProtKB-EC"/>
</dbReference>
<evidence type="ECO:0000313" key="3">
    <source>
        <dbReference type="EMBL" id="RIX35582.1"/>
    </source>
</evidence>
<dbReference type="InterPro" id="IPR002125">
    <property type="entry name" value="CMP_dCMP_dom"/>
</dbReference>
<dbReference type="SUPFAM" id="SSF53927">
    <property type="entry name" value="Cytidine deaminase-like"/>
    <property type="match status" value="2"/>
</dbReference>
<dbReference type="RefSeq" id="WP_119664429.1">
    <property type="nucleotide sequence ID" value="NZ_QXJK01000003.1"/>
</dbReference>
<dbReference type="EC" id="3.5.4.5" evidence="3"/>
<accession>A0A418Q829</accession>
<keyword evidence="4" id="KW-1185">Reference proteome</keyword>
<organism evidence="3 4">
    <name type="scientific">Corynebacterium falsenii</name>
    <dbReference type="NCBI Taxonomy" id="108486"/>
    <lineage>
        <taxon>Bacteria</taxon>
        <taxon>Bacillati</taxon>
        <taxon>Actinomycetota</taxon>
        <taxon>Actinomycetes</taxon>
        <taxon>Mycobacteriales</taxon>
        <taxon>Corynebacteriaceae</taxon>
        <taxon>Corynebacterium</taxon>
    </lineage>
</organism>
<dbReference type="AlphaFoldDB" id="A0A418Q829"/>
<proteinExistence type="inferred from homology"/>
<dbReference type="EMBL" id="QXJK01000003">
    <property type="protein sequence ID" value="RIX35582.1"/>
    <property type="molecule type" value="Genomic_DNA"/>
</dbReference>
<dbReference type="GO" id="GO:0005829">
    <property type="term" value="C:cytosol"/>
    <property type="evidence" value="ECO:0007669"/>
    <property type="project" value="TreeGrafter"/>
</dbReference>
<dbReference type="STRING" id="1451189.CFAL_05055"/>
<evidence type="ECO:0000313" key="4">
    <source>
        <dbReference type="Proteomes" id="UP000285278"/>
    </source>
</evidence>
<dbReference type="InterPro" id="IPR050202">
    <property type="entry name" value="Cyt/Deoxycyt_deaminase"/>
</dbReference>
<evidence type="ECO:0000259" key="2">
    <source>
        <dbReference type="PROSITE" id="PS51747"/>
    </source>
</evidence>